<dbReference type="SUPFAM" id="SSF53383">
    <property type="entry name" value="PLP-dependent transferases"/>
    <property type="match status" value="1"/>
</dbReference>
<evidence type="ECO:0000259" key="2">
    <source>
        <dbReference type="Pfam" id="PF00266"/>
    </source>
</evidence>
<evidence type="ECO:0000256" key="1">
    <source>
        <dbReference type="ARBA" id="ARBA00022898"/>
    </source>
</evidence>
<protein>
    <recommendedName>
        <fullName evidence="2">Aminotransferase class V domain-containing protein</fullName>
    </recommendedName>
</protein>
<dbReference type="Proteomes" id="UP001085076">
    <property type="component" value="Miscellaneous, Linkage group lg03"/>
</dbReference>
<comment type="caution">
    <text evidence="3">The sequence shown here is derived from an EMBL/GenBank/DDBJ whole genome shotgun (WGS) entry which is preliminary data.</text>
</comment>
<dbReference type="InterPro" id="IPR000192">
    <property type="entry name" value="Aminotrans_V_dom"/>
</dbReference>
<accession>A0A9D5CP10</accession>
<keyword evidence="4" id="KW-1185">Reference proteome</keyword>
<reference evidence="3" key="2">
    <citation type="journal article" date="2022" name="Hortic Res">
        <title>The genome of Dioscorea zingiberensis sheds light on the biosynthesis, origin and evolution of the medicinally important diosgenin saponins.</title>
        <authorList>
            <person name="Li Y."/>
            <person name="Tan C."/>
            <person name="Li Z."/>
            <person name="Guo J."/>
            <person name="Li S."/>
            <person name="Chen X."/>
            <person name="Wang C."/>
            <person name="Dai X."/>
            <person name="Yang H."/>
            <person name="Song W."/>
            <person name="Hou L."/>
            <person name="Xu J."/>
            <person name="Tong Z."/>
            <person name="Xu A."/>
            <person name="Yuan X."/>
            <person name="Wang W."/>
            <person name="Yang Q."/>
            <person name="Chen L."/>
            <person name="Sun Z."/>
            <person name="Wang K."/>
            <person name="Pan B."/>
            <person name="Chen J."/>
            <person name="Bao Y."/>
            <person name="Liu F."/>
            <person name="Qi X."/>
            <person name="Gang D.R."/>
            <person name="Wen J."/>
            <person name="Li J."/>
        </authorList>
    </citation>
    <scope>NUCLEOTIDE SEQUENCE</scope>
    <source>
        <strain evidence="3">Dzin_1.0</strain>
    </source>
</reference>
<dbReference type="Gene3D" id="3.40.640.10">
    <property type="entry name" value="Type I PLP-dependent aspartate aminotransferase-like (Major domain)"/>
    <property type="match status" value="1"/>
</dbReference>
<evidence type="ECO:0000313" key="4">
    <source>
        <dbReference type="Proteomes" id="UP001085076"/>
    </source>
</evidence>
<dbReference type="EMBL" id="JAGGNH010000003">
    <property type="protein sequence ID" value="KAJ0976856.1"/>
    <property type="molecule type" value="Genomic_DNA"/>
</dbReference>
<evidence type="ECO:0000313" key="3">
    <source>
        <dbReference type="EMBL" id="KAJ0976856.1"/>
    </source>
</evidence>
<dbReference type="OrthoDB" id="420046at2759"/>
<gene>
    <name evidence="3" type="ORF">J5N97_012330</name>
</gene>
<name>A0A9D5CP10_9LILI</name>
<proteinExistence type="predicted"/>
<dbReference type="Gene3D" id="3.90.1150.10">
    <property type="entry name" value="Aspartate Aminotransferase, domain 1"/>
    <property type="match status" value="1"/>
</dbReference>
<dbReference type="AlphaFoldDB" id="A0A9D5CP10"/>
<feature type="domain" description="Aminotransferase class V" evidence="2">
    <location>
        <begin position="69"/>
        <end position="480"/>
    </location>
</feature>
<organism evidence="3 4">
    <name type="scientific">Dioscorea zingiberensis</name>
    <dbReference type="NCBI Taxonomy" id="325984"/>
    <lineage>
        <taxon>Eukaryota</taxon>
        <taxon>Viridiplantae</taxon>
        <taxon>Streptophyta</taxon>
        <taxon>Embryophyta</taxon>
        <taxon>Tracheophyta</taxon>
        <taxon>Spermatophyta</taxon>
        <taxon>Magnoliopsida</taxon>
        <taxon>Liliopsida</taxon>
        <taxon>Dioscoreales</taxon>
        <taxon>Dioscoreaceae</taxon>
        <taxon>Dioscorea</taxon>
    </lineage>
</organism>
<dbReference type="PANTHER" id="PTHR43586">
    <property type="entry name" value="CYSTEINE DESULFURASE"/>
    <property type="match status" value="1"/>
</dbReference>
<keyword evidence="1" id="KW-0663">Pyridoxal phosphate</keyword>
<dbReference type="InterPro" id="IPR015422">
    <property type="entry name" value="PyrdxlP-dep_Trfase_small"/>
</dbReference>
<sequence>MGSEQDEKKDIITDSLDSVCTYNDLIQLIQARFEESQVPDNKRIQWLRSQVIGSHAEFETPFGERMITYADHTATGRCLHYIEDSIIHRVLPFYGNTHTSDSFVGIKTTRMVENATMYIKRCMGGGADDALIFCGSGTTAAIKRLQEVMGVAIPSTMRETVVEKLREEERWVVFVGPYEHHSNLLSWRQSTVDVVEIGVDDDGLLDIEALKQELKSSKYSNRPMLGSFSACSNVSGILTDTRALARLLHEHGAFACFDFATSGPYVEINMKSGEIEGYDAVFLSPHKFIGGPGSPGILLMNRALYQLKSSPPSTCGGGTETLYHDNVEEREDAGTPPIIQKIRAALAFWIKEFIGCQLIHLHETIYNEMALTRLLSNPNVLILGNTEVKRLPIISFLVFPSSTINGGKPLHCRFVAKLLNDLFGIQARGGCACAGPYGHHLLGVDHKLSLAFRSAIQKGYSGLKPGWTRISFSYYMSKEECAFVLASIEFIAIYGHLFIPLYDFDWVTGDWTFRKRMKKHQGLDEIQTGTSGCSDAHEGNAKIKVKDRFVDYLFRAEYMALSLPGDPNPGFVPEDIDPSLILFRI</sequence>
<reference evidence="3" key="1">
    <citation type="submission" date="2021-03" db="EMBL/GenBank/DDBJ databases">
        <authorList>
            <person name="Li Z."/>
            <person name="Yang C."/>
        </authorList>
    </citation>
    <scope>NUCLEOTIDE SEQUENCE</scope>
    <source>
        <strain evidence="3">Dzin_1.0</strain>
        <tissue evidence="3">Leaf</tissue>
    </source>
</reference>
<dbReference type="Pfam" id="PF00266">
    <property type="entry name" value="Aminotran_5"/>
    <property type="match status" value="1"/>
</dbReference>
<dbReference type="InterPro" id="IPR015424">
    <property type="entry name" value="PyrdxlP-dep_Trfase"/>
</dbReference>
<dbReference type="InterPro" id="IPR015421">
    <property type="entry name" value="PyrdxlP-dep_Trfase_major"/>
</dbReference>
<dbReference type="PANTHER" id="PTHR43586:SF8">
    <property type="entry name" value="CYSTEINE DESULFURASE 1, CHLOROPLASTIC"/>
    <property type="match status" value="1"/>
</dbReference>